<dbReference type="PROSITE" id="PS51932">
    <property type="entry name" value="BMV"/>
    <property type="match status" value="1"/>
</dbReference>
<dbReference type="PANTHER" id="PTHR36539">
    <property type="entry name" value="ETHANOLAMINE UTILIZATION PROTEIN EUTN"/>
    <property type="match status" value="1"/>
</dbReference>
<evidence type="ECO:0000313" key="4">
    <source>
        <dbReference type="EMBL" id="KAB3525608.1"/>
    </source>
</evidence>
<comment type="caution">
    <text evidence="4">The sequence shown here is derived from an EMBL/GenBank/DDBJ whole genome shotgun (WGS) entry which is preliminary data.</text>
</comment>
<name>A0A833HLD4_9FIRM</name>
<dbReference type="InterPro" id="IPR004992">
    <property type="entry name" value="EutN_CcmL"/>
</dbReference>
<sequence length="102" mass="10639">MVLGKVVGNIWATRKEASLNGMKFLVVKPIDYSAEADLATFIAADNIGAGIGETVLVTKGSSARKVLGRDDIPVDAMIVGIVDSEEVELGLIKKSGDGCGFD</sequence>
<dbReference type="InterPro" id="IPR036677">
    <property type="entry name" value="EutN_CcmL_sf"/>
</dbReference>
<dbReference type="EMBL" id="WBZB01000063">
    <property type="protein sequence ID" value="KAB3525608.1"/>
    <property type="molecule type" value="Genomic_DNA"/>
</dbReference>
<evidence type="ECO:0000313" key="5">
    <source>
        <dbReference type="Proteomes" id="UP000465601"/>
    </source>
</evidence>
<reference evidence="4 5" key="1">
    <citation type="submission" date="2019-10" db="EMBL/GenBank/DDBJ databases">
        <title>Alkaliphilus serpentinus sp. nov. and Alkaliphilus pronyensis sp. nov., two novel anaerobic alkaliphilic species isolated from the serpentinized-hosted hydrothermal field of the Prony Bay (New Caledonia).</title>
        <authorList>
            <person name="Postec A."/>
        </authorList>
    </citation>
    <scope>NUCLEOTIDE SEQUENCE [LARGE SCALE GENOMIC DNA]</scope>
    <source>
        <strain evidence="4 5">LacT</strain>
    </source>
</reference>
<comment type="subcellular location">
    <subcellularLocation>
        <location evidence="1">Carboxysome</location>
    </subcellularLocation>
</comment>
<accession>A0A833HLD4</accession>
<dbReference type="AlphaFoldDB" id="A0A833HLD4"/>
<keyword evidence="2" id="KW-1282">Carboxysome</keyword>
<keyword evidence="5" id="KW-1185">Reference proteome</keyword>
<dbReference type="Proteomes" id="UP000465601">
    <property type="component" value="Unassembled WGS sequence"/>
</dbReference>
<dbReference type="GO" id="GO:0031470">
    <property type="term" value="C:carboxysome"/>
    <property type="evidence" value="ECO:0007669"/>
    <property type="project" value="UniProtKB-SubCell"/>
</dbReference>
<keyword evidence="3" id="KW-1283">Bacterial microcompartment</keyword>
<dbReference type="Gene3D" id="2.40.50.220">
    <property type="entry name" value="EutN/Ccml"/>
    <property type="match status" value="1"/>
</dbReference>
<proteinExistence type="predicted"/>
<gene>
    <name evidence="4" type="ORF">F8153_15055</name>
</gene>
<evidence type="ECO:0000256" key="3">
    <source>
        <dbReference type="ARBA" id="ARBA00024446"/>
    </source>
</evidence>
<protein>
    <submittedName>
        <fullName evidence="4">Ethanolamine utilization protein EutN</fullName>
    </submittedName>
</protein>
<dbReference type="OrthoDB" id="196195at2"/>
<dbReference type="CDD" id="cd01614">
    <property type="entry name" value="EutN_CcmL"/>
    <property type="match status" value="1"/>
</dbReference>
<evidence type="ECO:0000256" key="1">
    <source>
        <dbReference type="ARBA" id="ARBA00023587"/>
    </source>
</evidence>
<evidence type="ECO:0000256" key="2">
    <source>
        <dbReference type="ARBA" id="ARBA00023669"/>
    </source>
</evidence>
<dbReference type="SUPFAM" id="SSF159133">
    <property type="entry name" value="EutN/CcmL-like"/>
    <property type="match status" value="1"/>
</dbReference>
<organism evidence="4 5">
    <name type="scientific">Alkaliphilus serpentinus</name>
    <dbReference type="NCBI Taxonomy" id="1482731"/>
    <lineage>
        <taxon>Bacteria</taxon>
        <taxon>Bacillati</taxon>
        <taxon>Bacillota</taxon>
        <taxon>Clostridia</taxon>
        <taxon>Peptostreptococcales</taxon>
        <taxon>Natronincolaceae</taxon>
        <taxon>Alkaliphilus</taxon>
    </lineage>
</organism>
<dbReference type="RefSeq" id="WP_151867175.1">
    <property type="nucleotide sequence ID" value="NZ_WBZB01000063.1"/>
</dbReference>
<dbReference type="Pfam" id="PF03319">
    <property type="entry name" value="EutN_CcmL"/>
    <property type="match status" value="1"/>
</dbReference>